<evidence type="ECO:0000256" key="1">
    <source>
        <dbReference type="ARBA" id="ARBA00004123"/>
    </source>
</evidence>
<evidence type="ECO:0000256" key="3">
    <source>
        <dbReference type="ARBA" id="ARBA00023125"/>
    </source>
</evidence>
<dbReference type="EMBL" id="JADGIZ020000031">
    <property type="protein sequence ID" value="KAL2914691.1"/>
    <property type="molecule type" value="Genomic_DNA"/>
</dbReference>
<keyword evidence="7" id="KW-1185">Reference proteome</keyword>
<evidence type="ECO:0000256" key="5">
    <source>
        <dbReference type="SAM" id="MobiDB-lite"/>
    </source>
</evidence>
<dbReference type="CDD" id="cd12148">
    <property type="entry name" value="fungal_TF_MHR"/>
    <property type="match status" value="1"/>
</dbReference>
<feature type="compositionally biased region" description="Polar residues" evidence="5">
    <location>
        <begin position="123"/>
        <end position="139"/>
    </location>
</feature>
<organism evidence="6 7">
    <name type="scientific">Polyrhizophydium stewartii</name>
    <dbReference type="NCBI Taxonomy" id="2732419"/>
    <lineage>
        <taxon>Eukaryota</taxon>
        <taxon>Fungi</taxon>
        <taxon>Fungi incertae sedis</taxon>
        <taxon>Chytridiomycota</taxon>
        <taxon>Chytridiomycota incertae sedis</taxon>
        <taxon>Chytridiomycetes</taxon>
        <taxon>Rhizophydiales</taxon>
        <taxon>Rhizophydiales incertae sedis</taxon>
        <taxon>Polyrhizophydium</taxon>
    </lineage>
</organism>
<protein>
    <submittedName>
        <fullName evidence="6">Uncharacterized protein</fullName>
    </submittedName>
</protein>
<comment type="subcellular location">
    <subcellularLocation>
        <location evidence="1">Nucleus</location>
    </subcellularLocation>
</comment>
<sequence>MAQRLQDLELQLLKATQPRDASADGVHLHTDVSLSPPEAWSGSSSGSSPGSVRGTVSAASVPPGAQGHSQVMRTQPLIRPDEGLRSNPSSARMQAGLEPLPAVQSAVVSASELPVPPTDSAHVVSSTAHEPGQHTQKYPQSGAGGHGGSAASASDPPLIDQATLSAMTEVDPKLINLLFEYVCTVFPIFERGNPYVAFHSPFLVNTAQAVASRYVRSPRHGKPLYRDGEIYYRRAVSLMGTVVLEGPSYTNIVALMLLAFWSVDREAAIPHSVPFCIERADPKLVPYPADLGTPLSSPPDGTASDGVDAARLAGPVPTTVFFMELIRTISKIHQLNEHEKEAIVSEASPEEVTQIAVKRFMLHSELEAWYQSLPEHFKTIHSKYGPVRTPEVPMTWRDLYMLLKYHTYRIELLLPNIVRMVDLGLYASAASDPLFATCVESTFAIDKMLQVMLAGNPYGYHVPPGFNGCLLSPAKTLWIIGLVRYERVDSATIDAAFDRMIQFSENFSMLWLISQPKLDTLKYMRRVRSPLTNTAHAQEHELAASRLQSQLFANVSTSLGRFTSMSRKTGRDAQVSSHFAADVMIGDIVSPPIPQMPFLRSASMTVGSWPLDSGL</sequence>
<feature type="compositionally biased region" description="Low complexity" evidence="5">
    <location>
        <begin position="33"/>
        <end position="51"/>
    </location>
</feature>
<gene>
    <name evidence="6" type="ORF">HK105_205830</name>
</gene>
<keyword evidence="2" id="KW-0479">Metal-binding</keyword>
<evidence type="ECO:0000313" key="6">
    <source>
        <dbReference type="EMBL" id="KAL2914691.1"/>
    </source>
</evidence>
<feature type="region of interest" description="Disordered" evidence="5">
    <location>
        <begin position="113"/>
        <end position="156"/>
    </location>
</feature>
<comment type="caution">
    <text evidence="6">The sequence shown here is derived from an EMBL/GenBank/DDBJ whole genome shotgun (WGS) entry which is preliminary data.</text>
</comment>
<evidence type="ECO:0000313" key="7">
    <source>
        <dbReference type="Proteomes" id="UP001527925"/>
    </source>
</evidence>
<feature type="region of interest" description="Disordered" evidence="5">
    <location>
        <begin position="16"/>
        <end position="74"/>
    </location>
</feature>
<proteinExistence type="predicted"/>
<reference evidence="6 7" key="1">
    <citation type="submission" date="2023-09" db="EMBL/GenBank/DDBJ databases">
        <title>Pangenome analysis of Batrachochytrium dendrobatidis and related Chytrids.</title>
        <authorList>
            <person name="Yacoub M.N."/>
            <person name="Stajich J.E."/>
            <person name="James T.Y."/>
        </authorList>
    </citation>
    <scope>NUCLEOTIDE SEQUENCE [LARGE SCALE GENOMIC DNA]</scope>
    <source>
        <strain evidence="6 7">JEL0888</strain>
    </source>
</reference>
<keyword evidence="3" id="KW-0238">DNA-binding</keyword>
<evidence type="ECO:0000256" key="2">
    <source>
        <dbReference type="ARBA" id="ARBA00022723"/>
    </source>
</evidence>
<dbReference type="PANTHER" id="PTHR46910:SF3">
    <property type="entry name" value="HALOTOLERANCE PROTEIN 9-RELATED"/>
    <property type="match status" value="1"/>
</dbReference>
<keyword evidence="4" id="KW-0539">Nucleus</keyword>
<evidence type="ECO:0000256" key="4">
    <source>
        <dbReference type="ARBA" id="ARBA00023242"/>
    </source>
</evidence>
<name>A0ABR4N582_9FUNG</name>
<dbReference type="PANTHER" id="PTHR46910">
    <property type="entry name" value="TRANSCRIPTION FACTOR PDR1"/>
    <property type="match status" value="1"/>
</dbReference>
<dbReference type="InterPro" id="IPR050987">
    <property type="entry name" value="AtrR-like"/>
</dbReference>
<dbReference type="Proteomes" id="UP001527925">
    <property type="component" value="Unassembled WGS sequence"/>
</dbReference>
<accession>A0ABR4N582</accession>